<dbReference type="AlphaFoldDB" id="A0AAV5VWY1"/>
<accession>A0AAV5VWY1</accession>
<dbReference type="PANTHER" id="PTHR34311:SF1">
    <property type="entry name" value="NEMATODE SPECIFIC PEPTIDE FAMILY-RELATED"/>
    <property type="match status" value="1"/>
</dbReference>
<proteinExistence type="predicted"/>
<evidence type="ECO:0000313" key="1">
    <source>
        <dbReference type="EMBL" id="GMT23031.1"/>
    </source>
</evidence>
<dbReference type="EMBL" id="BTSY01000004">
    <property type="protein sequence ID" value="GMT23031.1"/>
    <property type="molecule type" value="Genomic_DNA"/>
</dbReference>
<organism evidence="1 2">
    <name type="scientific">Pristionchus fissidentatus</name>
    <dbReference type="NCBI Taxonomy" id="1538716"/>
    <lineage>
        <taxon>Eukaryota</taxon>
        <taxon>Metazoa</taxon>
        <taxon>Ecdysozoa</taxon>
        <taxon>Nematoda</taxon>
        <taxon>Chromadorea</taxon>
        <taxon>Rhabditida</taxon>
        <taxon>Rhabditina</taxon>
        <taxon>Diplogasteromorpha</taxon>
        <taxon>Diplogasteroidea</taxon>
        <taxon>Neodiplogasteridae</taxon>
        <taxon>Pristionchus</taxon>
    </lineage>
</organism>
<dbReference type="Proteomes" id="UP001432322">
    <property type="component" value="Unassembled WGS sequence"/>
</dbReference>
<feature type="non-terminal residue" evidence="1">
    <location>
        <position position="1"/>
    </location>
</feature>
<sequence>QTENPSVCMTTNLKRCQSEFDTILGFDTTLDWTNSFDLTQAINNYADDGITNILNLCYARSYFYQCLGAQYASCVSLYNLLDQDGSTASQAYNYVQTFHSLDFLCNAGFEEALNQYQCMKYVPKGSPDYDACVNNFSTKLGQQPQQFCSHVNETSLCIQNAYSKGCQATDPRGAGWFGCENFRQSFEETCGETSRCFVH</sequence>
<keyword evidence="2" id="KW-1185">Reference proteome</keyword>
<name>A0AAV5VWY1_9BILA</name>
<evidence type="ECO:0000313" key="2">
    <source>
        <dbReference type="Proteomes" id="UP001432322"/>
    </source>
</evidence>
<comment type="caution">
    <text evidence="1">The sequence shown here is derived from an EMBL/GenBank/DDBJ whole genome shotgun (WGS) entry which is preliminary data.</text>
</comment>
<gene>
    <name evidence="1" type="ORF">PFISCL1PPCAC_14328</name>
</gene>
<dbReference type="PANTHER" id="PTHR34311">
    <property type="entry name" value="PROTEIN CBG21698-RELATED"/>
    <property type="match status" value="1"/>
</dbReference>
<protein>
    <submittedName>
        <fullName evidence="1">Uncharacterized protein</fullName>
    </submittedName>
</protein>
<reference evidence="1" key="1">
    <citation type="submission" date="2023-10" db="EMBL/GenBank/DDBJ databases">
        <title>Genome assembly of Pristionchus species.</title>
        <authorList>
            <person name="Yoshida K."/>
            <person name="Sommer R.J."/>
        </authorList>
    </citation>
    <scope>NUCLEOTIDE SEQUENCE</scope>
    <source>
        <strain evidence="1">RS5133</strain>
    </source>
</reference>